<evidence type="ECO:0000259" key="14">
    <source>
        <dbReference type="PROSITE" id="PS50109"/>
    </source>
</evidence>
<evidence type="ECO:0000256" key="11">
    <source>
        <dbReference type="ARBA" id="ARBA00023012"/>
    </source>
</evidence>
<dbReference type="eggNOG" id="COG2205">
    <property type="taxonomic scope" value="Bacteria"/>
</dbReference>
<dbReference type="PRINTS" id="PR00344">
    <property type="entry name" value="BCTRLSENSOR"/>
</dbReference>
<evidence type="ECO:0000256" key="10">
    <source>
        <dbReference type="ARBA" id="ARBA00022989"/>
    </source>
</evidence>
<evidence type="ECO:0000256" key="7">
    <source>
        <dbReference type="ARBA" id="ARBA00022741"/>
    </source>
</evidence>
<dbReference type="InterPro" id="IPR036097">
    <property type="entry name" value="HisK_dim/P_sf"/>
</dbReference>
<dbReference type="InterPro" id="IPR005467">
    <property type="entry name" value="His_kinase_dom"/>
</dbReference>
<dbReference type="GO" id="GO:0005524">
    <property type="term" value="F:ATP binding"/>
    <property type="evidence" value="ECO:0007669"/>
    <property type="project" value="UniProtKB-KW"/>
</dbReference>
<comment type="catalytic activity">
    <reaction evidence="1">
        <text>ATP + protein L-histidine = ADP + protein N-phospho-L-histidine.</text>
        <dbReference type="EC" id="2.7.13.3"/>
    </reaction>
</comment>
<protein>
    <recommendedName>
        <fullName evidence="3">histidine kinase</fullName>
        <ecNumber evidence="3">2.7.13.3</ecNumber>
    </recommendedName>
</protein>
<dbReference type="GeneID" id="56589629"/>
<keyword evidence="4" id="KW-0597">Phosphoprotein</keyword>
<comment type="subcellular location">
    <subcellularLocation>
        <location evidence="2">Membrane</location>
        <topology evidence="2">Multi-pass membrane protein</topology>
    </subcellularLocation>
</comment>
<accession>A0A157KMT6</accession>
<dbReference type="InterPro" id="IPR004358">
    <property type="entry name" value="Sig_transdc_His_kin-like_C"/>
</dbReference>
<keyword evidence="11" id="KW-0902">Two-component regulatory system</keyword>
<dbReference type="OrthoDB" id="8554694at2"/>
<dbReference type="Gene3D" id="3.30.565.10">
    <property type="entry name" value="Histidine kinase-like ATPase, C-terminal domain"/>
    <property type="match status" value="1"/>
</dbReference>
<dbReference type="PANTHER" id="PTHR45436:SF14">
    <property type="entry name" value="SENSOR PROTEIN QSEC"/>
    <property type="match status" value="1"/>
</dbReference>
<evidence type="ECO:0000313" key="16">
    <source>
        <dbReference type="Proteomes" id="UP000076825"/>
    </source>
</evidence>
<feature type="domain" description="Histidine kinase" evidence="14">
    <location>
        <begin position="231"/>
        <end position="443"/>
    </location>
</feature>
<dbReference type="SUPFAM" id="SSF55874">
    <property type="entry name" value="ATPase domain of HSP90 chaperone/DNA topoisomerase II/histidine kinase"/>
    <property type="match status" value="1"/>
</dbReference>
<evidence type="ECO:0000256" key="3">
    <source>
        <dbReference type="ARBA" id="ARBA00012438"/>
    </source>
</evidence>
<dbReference type="CDD" id="cd00082">
    <property type="entry name" value="HisKA"/>
    <property type="match status" value="1"/>
</dbReference>
<dbReference type="Pfam" id="PF02518">
    <property type="entry name" value="HATPase_c"/>
    <property type="match status" value="1"/>
</dbReference>
<dbReference type="SMART" id="SM00387">
    <property type="entry name" value="HATPase_c"/>
    <property type="match status" value="1"/>
</dbReference>
<dbReference type="GO" id="GO:0000155">
    <property type="term" value="F:phosphorelay sensor kinase activity"/>
    <property type="evidence" value="ECO:0007669"/>
    <property type="project" value="InterPro"/>
</dbReference>
<organism evidence="15 16">
    <name type="scientific">Bordetella trematum</name>
    <dbReference type="NCBI Taxonomy" id="123899"/>
    <lineage>
        <taxon>Bacteria</taxon>
        <taxon>Pseudomonadati</taxon>
        <taxon>Pseudomonadota</taxon>
        <taxon>Betaproteobacteria</taxon>
        <taxon>Burkholderiales</taxon>
        <taxon>Alcaligenaceae</taxon>
        <taxon>Bordetella</taxon>
    </lineage>
</organism>
<dbReference type="KEGG" id="btrm:SAMEA390648703129"/>
<evidence type="ECO:0000256" key="6">
    <source>
        <dbReference type="ARBA" id="ARBA00022692"/>
    </source>
</evidence>
<keyword evidence="7" id="KW-0547">Nucleotide-binding</keyword>
<reference evidence="15 16" key="1">
    <citation type="submission" date="2016-04" db="EMBL/GenBank/DDBJ databases">
        <authorList>
            <consortium name="Pathogen Informatics"/>
        </authorList>
    </citation>
    <scope>NUCLEOTIDE SEQUENCE [LARGE SCALE GENOMIC DNA]</scope>
    <source>
        <strain evidence="15 16">H044680328</strain>
    </source>
</reference>
<gene>
    <name evidence="15" type="primary">qseC_4</name>
    <name evidence="15" type="ORF">SAMEA3906487_03129</name>
</gene>
<evidence type="ECO:0000256" key="5">
    <source>
        <dbReference type="ARBA" id="ARBA00022679"/>
    </source>
</evidence>
<keyword evidence="6 13" id="KW-0812">Transmembrane</keyword>
<dbReference type="Gene3D" id="1.10.287.130">
    <property type="match status" value="1"/>
</dbReference>
<name>A0A157KMT6_9BORD</name>
<dbReference type="InterPro" id="IPR036890">
    <property type="entry name" value="HATPase_C_sf"/>
</dbReference>
<evidence type="ECO:0000313" key="15">
    <source>
        <dbReference type="EMBL" id="SAI72284.1"/>
    </source>
</evidence>
<dbReference type="InterPro" id="IPR003594">
    <property type="entry name" value="HATPase_dom"/>
</dbReference>
<sequence>MSLRLRAVLIAGVALAVLWLAAAAWMMRGVQSNLEHTLDGRLAMSARMVAGLLQRSALGPGALNADLAHAVRVGGGEGIACEVRAMRGEVLVSTEQQSPAIFASLPAGYSTRQIQGKDWRVYVLQAGDYQITTADRIDQRSQLGRDLLMAAGVPFLIALIGGLIALWIGIGHGLAPLRALCQQLRGKATDDTTPITVAHPPKELRTVLDALNGLLGRLARALTSQRAFTDAAAHELRTPLTVIDTHLQVIRLSDARQAEASLGHAEEGVRRLRHTLDQMMDLARTESGPQPATTSVGLSTILRALAASRPEADRQRLHLALDPADPPCPLPRTMLETAVRNLLDNALRYAPADSPVHLSLNVDTANGLCCITVADRGPGLDPAQATRIGQRFWRGDQGRRDNSGSGLGISIVQAIAQRYGADLCLSPREGGGLQAELRFPLNLP</sequence>
<keyword evidence="8 15" id="KW-0418">Kinase</keyword>
<dbReference type="PANTHER" id="PTHR45436">
    <property type="entry name" value="SENSOR HISTIDINE KINASE YKOH"/>
    <property type="match status" value="1"/>
</dbReference>
<dbReference type="SMART" id="SM00388">
    <property type="entry name" value="HisKA"/>
    <property type="match status" value="1"/>
</dbReference>
<evidence type="ECO:0000256" key="9">
    <source>
        <dbReference type="ARBA" id="ARBA00022840"/>
    </source>
</evidence>
<evidence type="ECO:0000256" key="8">
    <source>
        <dbReference type="ARBA" id="ARBA00022777"/>
    </source>
</evidence>
<keyword evidence="10 13" id="KW-1133">Transmembrane helix</keyword>
<evidence type="ECO:0000256" key="13">
    <source>
        <dbReference type="SAM" id="Phobius"/>
    </source>
</evidence>
<dbReference type="InterPro" id="IPR013727">
    <property type="entry name" value="2CSK_N"/>
</dbReference>
<dbReference type="PROSITE" id="PS50109">
    <property type="entry name" value="HIS_KIN"/>
    <property type="match status" value="1"/>
</dbReference>
<dbReference type="Pfam" id="PF00512">
    <property type="entry name" value="HisKA"/>
    <property type="match status" value="1"/>
</dbReference>
<keyword evidence="12 13" id="KW-0472">Membrane</keyword>
<dbReference type="RefSeq" id="WP_025516424.1">
    <property type="nucleotide sequence ID" value="NZ_CP016340.1"/>
</dbReference>
<dbReference type="InterPro" id="IPR003661">
    <property type="entry name" value="HisK_dim/P_dom"/>
</dbReference>
<keyword evidence="5 15" id="KW-0808">Transferase</keyword>
<dbReference type="EC" id="2.7.13.3" evidence="3"/>
<dbReference type="Pfam" id="PF08521">
    <property type="entry name" value="2CSK_N"/>
    <property type="match status" value="1"/>
</dbReference>
<keyword evidence="9" id="KW-0067">ATP-binding</keyword>
<proteinExistence type="predicted"/>
<dbReference type="STRING" id="123899.SAMEA3906487_03129"/>
<dbReference type="InterPro" id="IPR050428">
    <property type="entry name" value="TCS_sensor_his_kinase"/>
</dbReference>
<feature type="transmembrane region" description="Helical" evidence="13">
    <location>
        <begin position="147"/>
        <end position="170"/>
    </location>
</feature>
<dbReference type="Proteomes" id="UP000076825">
    <property type="component" value="Chromosome 1"/>
</dbReference>
<evidence type="ECO:0000256" key="4">
    <source>
        <dbReference type="ARBA" id="ARBA00022553"/>
    </source>
</evidence>
<dbReference type="PATRIC" id="fig|123899.6.peg.3124"/>
<dbReference type="GO" id="GO:0005886">
    <property type="term" value="C:plasma membrane"/>
    <property type="evidence" value="ECO:0007669"/>
    <property type="project" value="TreeGrafter"/>
</dbReference>
<dbReference type="AlphaFoldDB" id="A0A157KMT6"/>
<evidence type="ECO:0000256" key="12">
    <source>
        <dbReference type="ARBA" id="ARBA00023136"/>
    </source>
</evidence>
<evidence type="ECO:0000256" key="1">
    <source>
        <dbReference type="ARBA" id="ARBA00000085"/>
    </source>
</evidence>
<evidence type="ECO:0000256" key="2">
    <source>
        <dbReference type="ARBA" id="ARBA00004141"/>
    </source>
</evidence>
<dbReference type="SUPFAM" id="SSF47384">
    <property type="entry name" value="Homodimeric domain of signal transducing histidine kinase"/>
    <property type="match status" value="1"/>
</dbReference>
<dbReference type="EMBL" id="LT546645">
    <property type="protein sequence ID" value="SAI72284.1"/>
    <property type="molecule type" value="Genomic_DNA"/>
</dbReference>
<keyword evidence="16" id="KW-1185">Reference proteome</keyword>